<evidence type="ECO:0000313" key="3">
    <source>
        <dbReference type="Proteomes" id="UP001179181"/>
    </source>
</evidence>
<feature type="signal peptide" evidence="1">
    <location>
        <begin position="1"/>
        <end position="20"/>
    </location>
</feature>
<dbReference type="EMBL" id="JAASQJ010000005">
    <property type="protein sequence ID" value="NIJ55522.1"/>
    <property type="molecule type" value="Genomic_DNA"/>
</dbReference>
<evidence type="ECO:0008006" key="4">
    <source>
        <dbReference type="Google" id="ProtNLM"/>
    </source>
</evidence>
<name>A0ABX0URE2_9BACT</name>
<reference evidence="2 3" key="1">
    <citation type="submission" date="2020-03" db="EMBL/GenBank/DDBJ databases">
        <title>Genomic Encyclopedia of Type Strains, Phase IV (KMG-IV): sequencing the most valuable type-strain genomes for metagenomic binning, comparative biology and taxonomic classification.</title>
        <authorList>
            <person name="Goeker M."/>
        </authorList>
    </citation>
    <scope>NUCLEOTIDE SEQUENCE [LARGE SCALE GENOMIC DNA]</scope>
    <source>
        <strain evidence="2 3">DSM 102865</strain>
    </source>
</reference>
<sequence>MKKLLLLFSISLIGLHPVSAQWGTVGNTGFSSGFAFWNNIAFDSENKPYVAYSDQGNAQRVTVKRLESGVWTTLGAAGFAGGQGDQALSMAISSDDIPYVAVISSVDLQASVWKLMSGTWQKVGADISEEMAGVVAIALNSADEPYLCYRDQKTINGIGGRATVKKFDGTAWVTVGIEGFSDGAIQSLDFEIDGNDVPYVAYEDGGNSLRGTVKKFDGISWVNVGTPGFTGIFAKFISLAINSANVPYFAFRDSGVGNKASCMKFNGTSWEFVGAQGISTTNTSYTSLAIDKDDVPFIAYRNEASPFSVSVKKFDGTAWSLVGVENFTGNSVGFISIAMDFYKNPFVAYQDGNFGSRQTVSAFIINDPLPVRLITFDGKFSDNSQDVILSWTTTEEFNNNRFEIQSGISSNTFKTIGEINGKGNSNDNAFYTFTDRNPAGTITYYRLKQIDHDGTFSYSKLISVHKPQKDGFYLVSNPVQGNVLRIQLGKSSGSSQVKLFSLGGKALGQWQFLQDDPLEIDVKGLASGAYILQYEDANGTQSRKFIRE</sequence>
<accession>A0ABX0URE2</accession>
<dbReference type="NCBIfam" id="TIGR04183">
    <property type="entry name" value="Por_Secre_tail"/>
    <property type="match status" value="1"/>
</dbReference>
<keyword evidence="1" id="KW-0732">Signal</keyword>
<evidence type="ECO:0000256" key="1">
    <source>
        <dbReference type="SAM" id="SignalP"/>
    </source>
</evidence>
<comment type="caution">
    <text evidence="2">The sequence shown here is derived from an EMBL/GenBank/DDBJ whole genome shotgun (WGS) entry which is preliminary data.</text>
</comment>
<evidence type="ECO:0000313" key="2">
    <source>
        <dbReference type="EMBL" id="NIJ55522.1"/>
    </source>
</evidence>
<proteinExistence type="predicted"/>
<organism evidence="2 3">
    <name type="scientific">Dyadobacter arcticus</name>
    <dbReference type="NCBI Taxonomy" id="1078754"/>
    <lineage>
        <taxon>Bacteria</taxon>
        <taxon>Pseudomonadati</taxon>
        <taxon>Bacteroidota</taxon>
        <taxon>Cytophagia</taxon>
        <taxon>Cytophagales</taxon>
        <taxon>Spirosomataceae</taxon>
        <taxon>Dyadobacter</taxon>
    </lineage>
</organism>
<gene>
    <name evidence="2" type="ORF">FHS68_004711</name>
</gene>
<dbReference type="Proteomes" id="UP001179181">
    <property type="component" value="Unassembled WGS sequence"/>
</dbReference>
<protein>
    <recommendedName>
        <fullName evidence="4">Por secretion system C-terminal sorting domain-containing protein</fullName>
    </recommendedName>
</protein>
<dbReference type="RefSeq" id="WP_167275460.1">
    <property type="nucleotide sequence ID" value="NZ_JAASQJ010000005.1"/>
</dbReference>
<feature type="chain" id="PRO_5046167888" description="Por secretion system C-terminal sorting domain-containing protein" evidence="1">
    <location>
        <begin position="21"/>
        <end position="548"/>
    </location>
</feature>
<dbReference type="InterPro" id="IPR026444">
    <property type="entry name" value="Secre_tail"/>
</dbReference>
<keyword evidence="3" id="KW-1185">Reference proteome</keyword>